<dbReference type="AlphaFoldDB" id="A0A381YMB1"/>
<dbReference type="EMBL" id="UINC01018585">
    <property type="protein sequence ID" value="SVA78198.1"/>
    <property type="molecule type" value="Genomic_DNA"/>
</dbReference>
<name>A0A381YMB1_9ZZZZ</name>
<organism evidence="1">
    <name type="scientific">marine metagenome</name>
    <dbReference type="NCBI Taxonomy" id="408172"/>
    <lineage>
        <taxon>unclassified sequences</taxon>
        <taxon>metagenomes</taxon>
        <taxon>ecological metagenomes</taxon>
    </lineage>
</organism>
<evidence type="ECO:0000313" key="1">
    <source>
        <dbReference type="EMBL" id="SVA78198.1"/>
    </source>
</evidence>
<reference evidence="1" key="1">
    <citation type="submission" date="2018-05" db="EMBL/GenBank/DDBJ databases">
        <authorList>
            <person name="Lanie J.A."/>
            <person name="Ng W.-L."/>
            <person name="Kazmierczak K.M."/>
            <person name="Andrzejewski T.M."/>
            <person name="Davidsen T.M."/>
            <person name="Wayne K.J."/>
            <person name="Tettelin H."/>
            <person name="Glass J.I."/>
            <person name="Rusch D."/>
            <person name="Podicherti R."/>
            <person name="Tsui H.-C.T."/>
            <person name="Winkler M.E."/>
        </authorList>
    </citation>
    <scope>NUCLEOTIDE SEQUENCE</scope>
</reference>
<protein>
    <submittedName>
        <fullName evidence="1">Uncharacterized protein</fullName>
    </submittedName>
</protein>
<accession>A0A381YMB1</accession>
<sequence>MLGVSLRQGWGRRVELAVDGLDEFKRKEAYRDGLLIALLELGVTS</sequence>
<proteinExistence type="predicted"/>
<gene>
    <name evidence="1" type="ORF">METZ01_LOCUS131052</name>
</gene>